<dbReference type="InterPro" id="IPR002145">
    <property type="entry name" value="CopG"/>
</dbReference>
<dbReference type="Gene3D" id="1.10.1220.10">
    <property type="entry name" value="Met repressor-like"/>
    <property type="match status" value="1"/>
</dbReference>
<dbReference type="Proteomes" id="UP001284537">
    <property type="component" value="Unassembled WGS sequence"/>
</dbReference>
<dbReference type="EMBL" id="JAXARY010000006">
    <property type="protein sequence ID" value="MDX8127364.1"/>
    <property type="molecule type" value="Genomic_DNA"/>
</dbReference>
<dbReference type="CDD" id="cd21631">
    <property type="entry name" value="RHH_CopG_NikR-like"/>
    <property type="match status" value="1"/>
</dbReference>
<keyword evidence="3" id="KW-1185">Reference proteome</keyword>
<dbReference type="Pfam" id="PF01402">
    <property type="entry name" value="RHH_1"/>
    <property type="match status" value="1"/>
</dbReference>
<evidence type="ECO:0000313" key="2">
    <source>
        <dbReference type="EMBL" id="MDX8127364.1"/>
    </source>
</evidence>
<dbReference type="SUPFAM" id="SSF47598">
    <property type="entry name" value="Ribbon-helix-helix"/>
    <property type="match status" value="1"/>
</dbReference>
<proteinExistence type="predicted"/>
<dbReference type="RefSeq" id="WP_319961263.1">
    <property type="nucleotide sequence ID" value="NZ_JAXARY010000006.1"/>
</dbReference>
<protein>
    <submittedName>
        <fullName evidence="2">Ribbon-helix-helix protein, CopG family</fullName>
    </submittedName>
</protein>
<name>A0ABU4UF63_9GAMM</name>
<comment type="caution">
    <text evidence="2">The sequence shown here is derived from an EMBL/GenBank/DDBJ whole genome shotgun (WGS) entry which is preliminary data.</text>
</comment>
<evidence type="ECO:0000259" key="1">
    <source>
        <dbReference type="Pfam" id="PF01402"/>
    </source>
</evidence>
<gene>
    <name evidence="2" type="ORF">QLH52_08735</name>
</gene>
<organism evidence="2 3">
    <name type="scientific">Methylomonas defluvii</name>
    <dbReference type="NCBI Taxonomy" id="3045149"/>
    <lineage>
        <taxon>Bacteria</taxon>
        <taxon>Pseudomonadati</taxon>
        <taxon>Pseudomonadota</taxon>
        <taxon>Gammaproteobacteria</taxon>
        <taxon>Methylococcales</taxon>
        <taxon>Methylococcaceae</taxon>
        <taxon>Methylomonas</taxon>
    </lineage>
</organism>
<reference evidence="2 3" key="1">
    <citation type="submission" date="2023-11" db="EMBL/GenBank/DDBJ databases">
        <authorList>
            <person name="Ouyang M.-Y."/>
        </authorList>
    </citation>
    <scope>NUCLEOTIDE SEQUENCE [LARGE SCALE GENOMIC DNA]</scope>
    <source>
        <strain evidence="2 3">OY6</strain>
    </source>
</reference>
<evidence type="ECO:0000313" key="3">
    <source>
        <dbReference type="Proteomes" id="UP001284537"/>
    </source>
</evidence>
<feature type="domain" description="Ribbon-helix-helix protein CopG" evidence="1">
    <location>
        <begin position="4"/>
        <end position="41"/>
    </location>
</feature>
<sequence length="102" mass="11272">MPAISLRLPDDVEANLKAEAQLEGKSQSEIARLAITEYLARHERERFMAEMVAAAHALANDPQARAEALQIAADFDAADDGLDRIIADERAAGIDPDEKWWE</sequence>
<accession>A0ABU4UF63</accession>
<dbReference type="InterPro" id="IPR010985">
    <property type="entry name" value="Ribbon_hlx_hlx"/>
</dbReference>
<dbReference type="InterPro" id="IPR013321">
    <property type="entry name" value="Arc_rbn_hlx_hlx"/>
</dbReference>